<sequence length="154" mass="16609">MADMEHDTYTEPVSMHPPTVSSYGRNDLDGAHVDGSSATSFNHVANPGMASHTPALELATTGRAETAGLPGMQNHQTVGTTLSDQPPRICLSLLQASTMVRGLPYLQAPPNVDAKGPSAMRKSRKDCLQGYRSHRHGNQQLGQGHRLHRQCCAR</sequence>
<evidence type="ECO:0000256" key="1">
    <source>
        <dbReference type="SAM" id="MobiDB-lite"/>
    </source>
</evidence>
<dbReference type="AlphaFoldDB" id="A0A2H3ED16"/>
<protein>
    <submittedName>
        <fullName evidence="2">Uncharacterized protein</fullName>
    </submittedName>
</protein>
<feature type="region of interest" description="Disordered" evidence="1">
    <location>
        <begin position="1"/>
        <end position="49"/>
    </location>
</feature>
<evidence type="ECO:0000313" key="2">
    <source>
        <dbReference type="EMBL" id="PBK97436.1"/>
    </source>
</evidence>
<dbReference type="InParanoid" id="A0A2H3ED16"/>
<keyword evidence="3" id="KW-1185">Reference proteome</keyword>
<dbReference type="Proteomes" id="UP000217790">
    <property type="component" value="Unassembled WGS sequence"/>
</dbReference>
<organism evidence="2 3">
    <name type="scientific">Armillaria gallica</name>
    <name type="common">Bulbous honey fungus</name>
    <name type="synonym">Armillaria bulbosa</name>
    <dbReference type="NCBI Taxonomy" id="47427"/>
    <lineage>
        <taxon>Eukaryota</taxon>
        <taxon>Fungi</taxon>
        <taxon>Dikarya</taxon>
        <taxon>Basidiomycota</taxon>
        <taxon>Agaricomycotina</taxon>
        <taxon>Agaricomycetes</taxon>
        <taxon>Agaricomycetidae</taxon>
        <taxon>Agaricales</taxon>
        <taxon>Marasmiineae</taxon>
        <taxon>Physalacriaceae</taxon>
        <taxon>Armillaria</taxon>
    </lineage>
</organism>
<gene>
    <name evidence="2" type="ORF">ARMGADRAFT_1009451</name>
</gene>
<evidence type="ECO:0000313" key="3">
    <source>
        <dbReference type="Proteomes" id="UP000217790"/>
    </source>
</evidence>
<name>A0A2H3ED16_ARMGA</name>
<feature type="compositionally biased region" description="Basic residues" evidence="1">
    <location>
        <begin position="145"/>
        <end position="154"/>
    </location>
</feature>
<feature type="region of interest" description="Disordered" evidence="1">
    <location>
        <begin position="134"/>
        <end position="154"/>
    </location>
</feature>
<proteinExistence type="predicted"/>
<accession>A0A2H3ED16</accession>
<dbReference type="EMBL" id="KZ293649">
    <property type="protein sequence ID" value="PBK97436.1"/>
    <property type="molecule type" value="Genomic_DNA"/>
</dbReference>
<reference evidence="3" key="1">
    <citation type="journal article" date="2017" name="Nat. Ecol. Evol.">
        <title>Genome expansion and lineage-specific genetic innovations in the forest pathogenic fungi Armillaria.</title>
        <authorList>
            <person name="Sipos G."/>
            <person name="Prasanna A.N."/>
            <person name="Walter M.C."/>
            <person name="O'Connor E."/>
            <person name="Balint B."/>
            <person name="Krizsan K."/>
            <person name="Kiss B."/>
            <person name="Hess J."/>
            <person name="Varga T."/>
            <person name="Slot J."/>
            <person name="Riley R."/>
            <person name="Boka B."/>
            <person name="Rigling D."/>
            <person name="Barry K."/>
            <person name="Lee J."/>
            <person name="Mihaltcheva S."/>
            <person name="LaButti K."/>
            <person name="Lipzen A."/>
            <person name="Waldron R."/>
            <person name="Moloney N.M."/>
            <person name="Sperisen C."/>
            <person name="Kredics L."/>
            <person name="Vagvoelgyi C."/>
            <person name="Patrignani A."/>
            <person name="Fitzpatrick D."/>
            <person name="Nagy I."/>
            <person name="Doyle S."/>
            <person name="Anderson J.B."/>
            <person name="Grigoriev I.V."/>
            <person name="Gueldener U."/>
            <person name="Muensterkoetter M."/>
            <person name="Nagy L.G."/>
        </authorList>
    </citation>
    <scope>NUCLEOTIDE SEQUENCE [LARGE SCALE GENOMIC DNA]</scope>
    <source>
        <strain evidence="3">Ar21-2</strain>
    </source>
</reference>